<keyword evidence="2" id="KW-1185">Reference proteome</keyword>
<accession>A0A679FV35</accession>
<proteinExistence type="predicted"/>
<gene>
    <name evidence="1" type="ORF">GsuE55_33680</name>
</gene>
<sequence length="832" mass="96708">MSGIPTVSNFLLARLAVNSTEILDHMICHQTGNVIREFLRVENELLQLKQPMIDLLYNIVPSLEDQKKLIRFVIKLKRDIFNDRNDRLQKIKEYDYLVLSKYLNEEENIILNTWLRLYKERKGLADKMRQIFNDEKKTIVNWLKEYLKNEESEEFRKGLALASPDLLKILPKGLNDLVHFGSNLSKSIYMYLQRSIIKTSPFSTLTQISTTNFDPLRTVKELDSEFETRHSIRMNRAIVTTVIEELSKHESFNKYFKFQFTTSADAGGKKARITSKYMYTNNFFWKTEETKTLLSSPILSALDQFDEGTEYTLEQILNSLGSNKEYAKYLMFSLKLLRPVVPFDIYEEEPLKKTADLITSNGNGDELVQEVSKHLYRANDLFKELKIGCTGLQRVEKLGKLRIEMKRLFCLLKRNPPQWMEHANLVYEDVRSQIEVPHLGQQVYEDVYKIIEMLRPYFHFSSLYSELLDYFKSTYGPGKEIMLVDFLATLTSNEQLLYRMFERASVRDFQKQKNKTVKGPNIAPPTACIYFQLSAGSQEDLLNGNYLIVVNKISTGLGNVFSRFNPLFKKHPYSGHLKEWIEGLFPLSEPVELSMGGDWSNLQECFGVLTRNIDWFGECKYGSTHYQMKNISISHCQITDSLVLKAQDGNTVSPVYLGTVPQYLIQGSGKILLTLINPWMIDAPYGINPRPWEKIKGVDGIQYIPRQQQGRIVLKRAQWIIPTELLPSFEKSDDDVEVMLKLQRFIDKYQIPTEVFLTMTEKTTSLHGSKPVWIHFHSPYSIEILKRNVTQDTEYIVFTEALPDHRTCWMQNKRGQPIISEFMCLGKLTDHT</sequence>
<name>A0A679FV35_9BACL</name>
<evidence type="ECO:0000313" key="1">
    <source>
        <dbReference type="EMBL" id="BBW98535.1"/>
    </source>
</evidence>
<reference evidence="2" key="1">
    <citation type="journal article" date="2020" name="Microbiol. Resour. Announc.">
        <title>Complete Genome Sequence of Geobacillus sp. Strain E55-1, Isolated from Mine Geyser in Japan.</title>
        <authorList>
            <person name="Miyazaki K."/>
            <person name="Hase E."/>
            <person name="Tokito N."/>
        </authorList>
    </citation>
    <scope>NUCLEOTIDE SEQUENCE [LARGE SCALE GENOMIC DNA]</scope>
    <source>
        <strain evidence="2">E55-1</strain>
    </source>
</reference>
<protein>
    <submittedName>
        <fullName evidence="1">Lanthionine biosynthesis protein</fullName>
    </submittedName>
</protein>
<organism evidence="1 2">
    <name type="scientific">Geobacillus subterraneus</name>
    <dbReference type="NCBI Taxonomy" id="129338"/>
    <lineage>
        <taxon>Bacteria</taxon>
        <taxon>Bacillati</taxon>
        <taxon>Bacillota</taxon>
        <taxon>Bacilli</taxon>
        <taxon>Bacillales</taxon>
        <taxon>Anoxybacillaceae</taxon>
        <taxon>Geobacillus</taxon>
    </lineage>
</organism>
<dbReference type="RefSeq" id="WP_061912240.1">
    <property type="nucleotide sequence ID" value="NZ_AP022557.1"/>
</dbReference>
<dbReference type="EMBL" id="AP022557">
    <property type="protein sequence ID" value="BBW98535.1"/>
    <property type="molecule type" value="Genomic_DNA"/>
</dbReference>
<dbReference type="Proteomes" id="UP000501421">
    <property type="component" value="Chromosome"/>
</dbReference>
<evidence type="ECO:0000313" key="2">
    <source>
        <dbReference type="Proteomes" id="UP000501421"/>
    </source>
</evidence>
<dbReference type="AlphaFoldDB" id="A0A679FV35"/>